<evidence type="ECO:0000313" key="3">
    <source>
        <dbReference type="Proteomes" id="UP000177407"/>
    </source>
</evidence>
<dbReference type="Proteomes" id="UP000177407">
    <property type="component" value="Unassembled WGS sequence"/>
</dbReference>
<evidence type="ECO:0000313" key="2">
    <source>
        <dbReference type="EMBL" id="OGF21518.1"/>
    </source>
</evidence>
<organism evidence="2 3">
    <name type="scientific">Candidatus Falkowbacteria bacterium RIFOXYA2_FULL_38_12</name>
    <dbReference type="NCBI Taxonomy" id="1797993"/>
    <lineage>
        <taxon>Bacteria</taxon>
        <taxon>Candidatus Falkowiibacteriota</taxon>
    </lineage>
</organism>
<gene>
    <name evidence="2" type="ORF">A2257_03715</name>
</gene>
<dbReference type="AlphaFoldDB" id="A0A1F5S492"/>
<reference evidence="2 3" key="1">
    <citation type="journal article" date="2016" name="Nat. Commun.">
        <title>Thousands of microbial genomes shed light on interconnected biogeochemical processes in an aquifer system.</title>
        <authorList>
            <person name="Anantharaman K."/>
            <person name="Brown C.T."/>
            <person name="Hug L.A."/>
            <person name="Sharon I."/>
            <person name="Castelle C.J."/>
            <person name="Probst A.J."/>
            <person name="Thomas B.C."/>
            <person name="Singh A."/>
            <person name="Wilkins M.J."/>
            <person name="Karaoz U."/>
            <person name="Brodie E.L."/>
            <person name="Williams K.H."/>
            <person name="Hubbard S.S."/>
            <person name="Banfield J.F."/>
        </authorList>
    </citation>
    <scope>NUCLEOTIDE SEQUENCE [LARGE SCALE GENOMIC DNA]</scope>
</reference>
<keyword evidence="1" id="KW-0472">Membrane</keyword>
<accession>A0A1F5S492</accession>
<name>A0A1F5S492_9BACT</name>
<dbReference type="InterPro" id="IPR036259">
    <property type="entry name" value="MFS_trans_sf"/>
</dbReference>
<keyword evidence="1" id="KW-0812">Transmembrane</keyword>
<dbReference type="Gene3D" id="1.20.1250.20">
    <property type="entry name" value="MFS general substrate transporter like domains"/>
    <property type="match status" value="1"/>
</dbReference>
<comment type="caution">
    <text evidence="2">The sequence shown here is derived from an EMBL/GenBank/DDBJ whole genome shotgun (WGS) entry which is preliminary data.</text>
</comment>
<evidence type="ECO:0000256" key="1">
    <source>
        <dbReference type="SAM" id="Phobius"/>
    </source>
</evidence>
<feature type="transmembrane region" description="Helical" evidence="1">
    <location>
        <begin position="33"/>
        <end position="53"/>
    </location>
</feature>
<protein>
    <submittedName>
        <fullName evidence="2">Uncharacterized protein</fullName>
    </submittedName>
</protein>
<proteinExistence type="predicted"/>
<keyword evidence="1" id="KW-1133">Transmembrane helix</keyword>
<dbReference type="EMBL" id="MFGA01000005">
    <property type="protein sequence ID" value="OGF21518.1"/>
    <property type="molecule type" value="Genomic_DNA"/>
</dbReference>
<feature type="transmembrane region" description="Helical" evidence="1">
    <location>
        <begin position="7"/>
        <end position="27"/>
    </location>
</feature>
<sequence>MKSQLTSIFLFTAFVGDILAGLMASIYPTMTPANYFGLLTAMMMVVSVIFYFVAKNYDKKKAVVETVPTTN</sequence>